<reference evidence="1 2" key="1">
    <citation type="journal article" date="2019" name="Genome Biol. Evol.">
        <title>Day and night: Metabolic profiles and evolutionary relationships of six axenic non-marine cyanobacteria.</title>
        <authorList>
            <person name="Will S.E."/>
            <person name="Henke P."/>
            <person name="Boedeker C."/>
            <person name="Huang S."/>
            <person name="Brinkmann H."/>
            <person name="Rohde M."/>
            <person name="Jarek M."/>
            <person name="Friedl T."/>
            <person name="Seufert S."/>
            <person name="Schumacher M."/>
            <person name="Overmann J."/>
            <person name="Neumann-Schaal M."/>
            <person name="Petersen J."/>
        </authorList>
    </citation>
    <scope>NUCLEOTIDE SEQUENCE [LARGE SCALE GENOMIC DNA]</scope>
    <source>
        <strain evidence="1 2">PCC 6912</strain>
    </source>
</reference>
<evidence type="ECO:0000313" key="1">
    <source>
        <dbReference type="EMBL" id="RUR83854.1"/>
    </source>
</evidence>
<comment type="caution">
    <text evidence="1">The sequence shown here is derived from an EMBL/GenBank/DDBJ whole genome shotgun (WGS) entry which is preliminary data.</text>
</comment>
<dbReference type="OrthoDB" id="512364at2"/>
<proteinExistence type="predicted"/>
<sequence>MGEKEFAVIPQIKRSVNTLTGKMFEYLASSPIEMGLVETVVHTLKAFWLPLAMHSVGVRGEELRKVAIWAIGVLESQILLIKRTCGLEEISQLVLVTPIVGQSFAGVVPPTSTQTQQQPNDSINASSSVIAPTQEDELGEDNFFDVDEDDPIAKAEIVADAGFYVD</sequence>
<organism evidence="1 2">
    <name type="scientific">Chlorogloeopsis fritschii PCC 6912</name>
    <dbReference type="NCBI Taxonomy" id="211165"/>
    <lineage>
        <taxon>Bacteria</taxon>
        <taxon>Bacillati</taxon>
        <taxon>Cyanobacteriota</taxon>
        <taxon>Cyanophyceae</taxon>
        <taxon>Nostocales</taxon>
        <taxon>Chlorogloeopsidaceae</taxon>
        <taxon>Chlorogloeopsis</taxon>
    </lineage>
</organism>
<dbReference type="EMBL" id="RSCJ01000006">
    <property type="protein sequence ID" value="RUR83854.1"/>
    <property type="molecule type" value="Genomic_DNA"/>
</dbReference>
<name>A0A433NLP3_CHLFR</name>
<evidence type="ECO:0000313" key="2">
    <source>
        <dbReference type="Proteomes" id="UP000268857"/>
    </source>
</evidence>
<gene>
    <name evidence="1" type="ORF">PCC6912_20970</name>
</gene>
<accession>A0A433NLP3</accession>
<keyword evidence="2" id="KW-1185">Reference proteome</keyword>
<dbReference type="AlphaFoldDB" id="A0A433NLP3"/>
<dbReference type="Proteomes" id="UP000268857">
    <property type="component" value="Unassembled WGS sequence"/>
</dbReference>
<protein>
    <submittedName>
        <fullName evidence="1">Uncharacterized protein</fullName>
    </submittedName>
</protein>
<dbReference type="RefSeq" id="WP_016879192.1">
    <property type="nucleotide sequence ID" value="NZ_AJLN01000015.1"/>
</dbReference>